<feature type="binding site" evidence="8">
    <location>
        <begin position="73"/>
        <end position="74"/>
    </location>
    <ligand>
        <name>substrate</name>
    </ligand>
</feature>
<dbReference type="Pfam" id="PF01678">
    <property type="entry name" value="DAP_epimerase"/>
    <property type="match status" value="2"/>
</dbReference>
<feature type="binding site" evidence="8">
    <location>
        <position position="161"/>
    </location>
    <ligand>
        <name>substrate</name>
    </ligand>
</feature>
<dbReference type="GO" id="GO:0008837">
    <property type="term" value="F:diaminopimelate epimerase activity"/>
    <property type="evidence" value="ECO:0007669"/>
    <property type="project" value="UniProtKB-UniRule"/>
</dbReference>
<feature type="active site" description="Proton donor" evidence="8">
    <location>
        <position position="72"/>
    </location>
</feature>
<proteinExistence type="inferred from homology"/>
<evidence type="ECO:0000313" key="10">
    <source>
        <dbReference type="EMBL" id="TWT78422.1"/>
    </source>
</evidence>
<name>A0A5C5YTT3_9BACT</name>
<evidence type="ECO:0000256" key="8">
    <source>
        <dbReference type="HAMAP-Rule" id="MF_00197"/>
    </source>
</evidence>
<dbReference type="OrthoDB" id="9805408at2"/>
<comment type="subcellular location">
    <subcellularLocation>
        <location evidence="8">Cytoplasm</location>
    </subcellularLocation>
</comment>
<feature type="binding site" evidence="8">
    <location>
        <position position="11"/>
    </location>
    <ligand>
        <name>substrate</name>
    </ligand>
</feature>
<dbReference type="NCBIfam" id="TIGR00652">
    <property type="entry name" value="DapF"/>
    <property type="match status" value="1"/>
</dbReference>
<keyword evidence="11" id="KW-1185">Reference proteome</keyword>
<dbReference type="Gene3D" id="3.10.310.10">
    <property type="entry name" value="Diaminopimelate Epimerase, Chain A, domain 1"/>
    <property type="match status" value="2"/>
</dbReference>
<reference evidence="10 11" key="1">
    <citation type="submission" date="2019-02" db="EMBL/GenBank/DDBJ databases">
        <title>Deep-cultivation of Planctomycetes and their phenomic and genomic characterization uncovers novel biology.</title>
        <authorList>
            <person name="Wiegand S."/>
            <person name="Jogler M."/>
            <person name="Boedeker C."/>
            <person name="Pinto D."/>
            <person name="Vollmers J."/>
            <person name="Rivas-Marin E."/>
            <person name="Kohn T."/>
            <person name="Peeters S.H."/>
            <person name="Heuer A."/>
            <person name="Rast P."/>
            <person name="Oberbeckmann S."/>
            <person name="Bunk B."/>
            <person name="Jeske O."/>
            <person name="Meyerdierks A."/>
            <person name="Storesund J.E."/>
            <person name="Kallscheuer N."/>
            <person name="Luecker S."/>
            <person name="Lage O.M."/>
            <person name="Pohl T."/>
            <person name="Merkel B.J."/>
            <person name="Hornburger P."/>
            <person name="Mueller R.-W."/>
            <person name="Bruemmer F."/>
            <person name="Labrenz M."/>
            <person name="Spormann A.M."/>
            <person name="Op Den Camp H."/>
            <person name="Overmann J."/>
            <person name="Amann R."/>
            <person name="Jetten M.S.M."/>
            <person name="Mascher T."/>
            <person name="Medema M.H."/>
            <person name="Devos D.P."/>
            <person name="Kaster A.-K."/>
            <person name="Ovreas L."/>
            <person name="Rohde M."/>
            <person name="Galperin M.Y."/>
            <person name="Jogler C."/>
        </authorList>
    </citation>
    <scope>NUCLEOTIDE SEQUENCE [LARGE SCALE GENOMIC DNA]</scope>
    <source>
        <strain evidence="10 11">Pla123a</strain>
    </source>
</reference>
<dbReference type="EC" id="5.1.1.7" evidence="3 8"/>
<feature type="binding site" evidence="8">
    <location>
        <begin position="212"/>
        <end position="213"/>
    </location>
    <ligand>
        <name>substrate</name>
    </ligand>
</feature>
<sequence>MRFTKMHGAGNDYVYVNGFEESLPEDLPGLARRIADRRFGVGGDGLILILPSDVGDVRMRMFNSNGGEAEMCGNGIRCVAKYTYDHGVCRNPELKVETLAGVLTAYLTVSDGLVEQVRVNMGPPRLAPAQLPTTLAGEPLADIPLTVDGREVRVTCVSMGNPHCVVFVDQATDDWVLGLGPKLETHEVFPQATNVEFVEVLSPTEVRQRTWERGSGETWACGTGASAVCVAGVLTGRTERKILNHLLGGDLLLEWDGQTDRVWMTGPAVEVFSGEWPC</sequence>
<dbReference type="PANTHER" id="PTHR31689:SF0">
    <property type="entry name" value="DIAMINOPIMELATE EPIMERASE"/>
    <property type="match status" value="1"/>
</dbReference>
<dbReference type="SUPFAM" id="SSF54506">
    <property type="entry name" value="Diaminopimelate epimerase-like"/>
    <property type="match status" value="1"/>
</dbReference>
<dbReference type="GO" id="GO:0009089">
    <property type="term" value="P:lysine biosynthetic process via diaminopimelate"/>
    <property type="evidence" value="ECO:0007669"/>
    <property type="project" value="UniProtKB-UniRule"/>
</dbReference>
<feature type="binding site" evidence="8">
    <location>
        <position position="194"/>
    </location>
    <ligand>
        <name>substrate</name>
    </ligand>
</feature>
<evidence type="ECO:0000256" key="6">
    <source>
        <dbReference type="ARBA" id="ARBA00023235"/>
    </source>
</evidence>
<keyword evidence="5 8" id="KW-0457">Lysine biosynthesis</keyword>
<dbReference type="Proteomes" id="UP000318478">
    <property type="component" value="Unassembled WGS sequence"/>
</dbReference>
<feature type="binding site" evidence="8">
    <location>
        <position position="63"/>
    </location>
    <ligand>
        <name>substrate</name>
    </ligand>
</feature>
<evidence type="ECO:0000256" key="7">
    <source>
        <dbReference type="ARBA" id="ARBA00051712"/>
    </source>
</evidence>
<feature type="site" description="Could be important to modulate the pK values of the two catalytic cysteine residues" evidence="8">
    <location>
        <position position="163"/>
    </location>
</feature>
<comment type="similarity">
    <text evidence="2 8">Belongs to the diaminopimelate epimerase family.</text>
</comment>
<feature type="active site" evidence="9">
    <location>
        <position position="72"/>
    </location>
</feature>
<feature type="binding site" evidence="8">
    <location>
        <begin position="222"/>
        <end position="223"/>
    </location>
    <ligand>
        <name>substrate</name>
    </ligand>
</feature>
<dbReference type="RefSeq" id="WP_146584868.1">
    <property type="nucleotide sequence ID" value="NZ_SJPO01000002.1"/>
</dbReference>
<keyword evidence="4 8" id="KW-0028">Amino-acid biosynthesis</keyword>
<evidence type="ECO:0000313" key="11">
    <source>
        <dbReference type="Proteomes" id="UP000318478"/>
    </source>
</evidence>
<evidence type="ECO:0000256" key="2">
    <source>
        <dbReference type="ARBA" id="ARBA00010219"/>
    </source>
</evidence>
<dbReference type="EMBL" id="SJPO01000002">
    <property type="protein sequence ID" value="TWT78422.1"/>
    <property type="molecule type" value="Genomic_DNA"/>
</dbReference>
<evidence type="ECO:0000256" key="4">
    <source>
        <dbReference type="ARBA" id="ARBA00022605"/>
    </source>
</evidence>
<dbReference type="PANTHER" id="PTHR31689">
    <property type="entry name" value="DIAMINOPIMELATE EPIMERASE, CHLOROPLASTIC"/>
    <property type="match status" value="1"/>
</dbReference>
<comment type="caution">
    <text evidence="10">The sequence shown here is derived from an EMBL/GenBank/DDBJ whole genome shotgun (WGS) entry which is preliminary data.</text>
</comment>
<dbReference type="InterPro" id="IPR018510">
    <property type="entry name" value="DAP_epimerase_AS"/>
</dbReference>
<evidence type="ECO:0000256" key="9">
    <source>
        <dbReference type="PROSITE-ProRule" id="PRU10125"/>
    </source>
</evidence>
<feature type="site" description="Could be important to modulate the pK values of the two catalytic cysteine residues" evidence="8">
    <location>
        <position position="212"/>
    </location>
</feature>
<dbReference type="PROSITE" id="PS01326">
    <property type="entry name" value="DAP_EPIMERASE"/>
    <property type="match status" value="1"/>
</dbReference>
<comment type="function">
    <text evidence="8">Catalyzes the stereoinversion of LL-2,6-diaminopimelate (L,L-DAP) to meso-diaminopimelate (meso-DAP), a precursor of L-lysine and an essential component of the bacterial peptidoglycan.</text>
</comment>
<protein>
    <recommendedName>
        <fullName evidence="3 8">Diaminopimelate epimerase</fullName>
        <shortName evidence="8">DAP epimerase</shortName>
        <ecNumber evidence="3 8">5.1.1.7</ecNumber>
    </recommendedName>
    <alternativeName>
        <fullName evidence="8">PLP-independent amino acid racemase</fullName>
    </alternativeName>
</protein>
<dbReference type="HAMAP" id="MF_00197">
    <property type="entry name" value="DAP_epimerase"/>
    <property type="match status" value="1"/>
</dbReference>
<keyword evidence="8" id="KW-0963">Cytoplasm</keyword>
<feature type="active site" description="Proton acceptor" evidence="8">
    <location>
        <position position="221"/>
    </location>
</feature>
<evidence type="ECO:0000256" key="3">
    <source>
        <dbReference type="ARBA" id="ARBA00013080"/>
    </source>
</evidence>
<gene>
    <name evidence="8 10" type="primary">dapF</name>
    <name evidence="10" type="ORF">Pla123a_12140</name>
</gene>
<dbReference type="InterPro" id="IPR001653">
    <property type="entry name" value="DAP_epimerase_DapF"/>
</dbReference>
<dbReference type="AlphaFoldDB" id="A0A5C5YTT3"/>
<accession>A0A5C5YTT3</accession>
<comment type="caution">
    <text evidence="8">Lacks conserved residue(s) required for the propagation of feature annotation.</text>
</comment>
<comment type="catalytic activity">
    <reaction evidence="7 8">
        <text>(2S,6S)-2,6-diaminopimelate = meso-2,6-diaminopimelate</text>
        <dbReference type="Rhea" id="RHEA:15393"/>
        <dbReference type="ChEBI" id="CHEBI:57609"/>
        <dbReference type="ChEBI" id="CHEBI:57791"/>
        <dbReference type="EC" id="5.1.1.7"/>
    </reaction>
</comment>
<organism evidence="10 11">
    <name type="scientific">Posidoniimonas polymericola</name>
    <dbReference type="NCBI Taxonomy" id="2528002"/>
    <lineage>
        <taxon>Bacteria</taxon>
        <taxon>Pseudomonadati</taxon>
        <taxon>Planctomycetota</taxon>
        <taxon>Planctomycetia</taxon>
        <taxon>Pirellulales</taxon>
        <taxon>Lacipirellulaceae</taxon>
        <taxon>Posidoniimonas</taxon>
    </lineage>
</organism>
<comment type="subunit">
    <text evidence="8">Homodimer.</text>
</comment>
<dbReference type="UniPathway" id="UPA00034">
    <property type="reaction ID" value="UER00025"/>
</dbReference>
<evidence type="ECO:0000256" key="5">
    <source>
        <dbReference type="ARBA" id="ARBA00023154"/>
    </source>
</evidence>
<keyword evidence="6 8" id="KW-0413">Isomerase</keyword>
<evidence type="ECO:0000256" key="1">
    <source>
        <dbReference type="ARBA" id="ARBA00005196"/>
    </source>
</evidence>
<comment type="pathway">
    <text evidence="1 8">Amino-acid biosynthesis; L-lysine biosynthesis via DAP pathway; DL-2,6-diaminopimelate from LL-2,6-diaminopimelate: step 1/1.</text>
</comment>
<dbReference type="GO" id="GO:0005829">
    <property type="term" value="C:cytosol"/>
    <property type="evidence" value="ECO:0007669"/>
    <property type="project" value="TreeGrafter"/>
</dbReference>